<protein>
    <submittedName>
        <fullName evidence="2">Uncharacterized protein</fullName>
    </submittedName>
</protein>
<proteinExistence type="predicted"/>
<dbReference type="EMBL" id="BK015566">
    <property type="protein sequence ID" value="DAE13461.1"/>
    <property type="molecule type" value="Genomic_DNA"/>
</dbReference>
<reference evidence="2" key="1">
    <citation type="journal article" date="2021" name="Proc. Natl. Acad. Sci. U.S.A.">
        <title>A Catalog of Tens of Thousands of Viruses from Human Metagenomes Reveals Hidden Associations with Chronic Diseases.</title>
        <authorList>
            <person name="Tisza M.J."/>
            <person name="Buck C.B."/>
        </authorList>
    </citation>
    <scope>NUCLEOTIDE SEQUENCE</scope>
    <source>
        <strain evidence="2">CtMYT7</strain>
    </source>
</reference>
<accession>A0A8S5Q486</accession>
<keyword evidence="1" id="KW-1133">Transmembrane helix</keyword>
<sequence length="121" mass="13596">MTMENFTFGLVFGGVTGIIASVVLVLVIVAFMTMSKEEEEKKKCNFLIHYICINATTNEPLEDTATVIGAKSEEEAIDMLRTYLKTCGNHSNSEPIEWIIEGQPQVFNFNDNNVICTRYYG</sequence>
<organism evidence="2">
    <name type="scientific">Myoviridae sp. ctMYT7</name>
    <dbReference type="NCBI Taxonomy" id="2825087"/>
    <lineage>
        <taxon>Viruses</taxon>
        <taxon>Duplodnaviria</taxon>
        <taxon>Heunggongvirae</taxon>
        <taxon>Uroviricota</taxon>
        <taxon>Caudoviricetes</taxon>
    </lineage>
</organism>
<keyword evidence="1" id="KW-0472">Membrane</keyword>
<keyword evidence="1" id="KW-0812">Transmembrane</keyword>
<feature type="transmembrane region" description="Helical" evidence="1">
    <location>
        <begin position="6"/>
        <end position="33"/>
    </location>
</feature>
<name>A0A8S5Q486_9CAUD</name>
<evidence type="ECO:0000313" key="2">
    <source>
        <dbReference type="EMBL" id="DAE13461.1"/>
    </source>
</evidence>
<evidence type="ECO:0000256" key="1">
    <source>
        <dbReference type="SAM" id="Phobius"/>
    </source>
</evidence>